<dbReference type="NCBIfam" id="TIGR01688">
    <property type="entry name" value="dltC"/>
    <property type="match status" value="1"/>
</dbReference>
<dbReference type="Proteomes" id="UP000004567">
    <property type="component" value="Unassembled WGS sequence"/>
</dbReference>
<evidence type="ECO:0000259" key="6">
    <source>
        <dbReference type="PROSITE" id="PS50075"/>
    </source>
</evidence>
<gene>
    <name evidence="5" type="primary">dltC</name>
    <name evidence="7" type="ORF">PS3_18181</name>
</gene>
<name>H4GI31_9LACO</name>
<keyword evidence="2 5" id="KW-0963">Cytoplasm</keyword>
<feature type="modified residue" description="O-(pantetheine 4'-phosphoryl)serine" evidence="5">
    <location>
        <position position="36"/>
    </location>
</feature>
<comment type="similarity">
    <text evidence="5">Belongs to the DltC family.</text>
</comment>
<comment type="caution">
    <text evidence="7">The sequence shown here is derived from an EMBL/GenBank/DDBJ whole genome shotgun (WGS) entry which is preliminary data.</text>
</comment>
<organism evidence="7 8">
    <name type="scientific">Limosilactobacillus gastricus PS3</name>
    <dbReference type="NCBI Taxonomy" id="1144300"/>
    <lineage>
        <taxon>Bacteria</taxon>
        <taxon>Bacillati</taxon>
        <taxon>Bacillota</taxon>
        <taxon>Bacilli</taxon>
        <taxon>Lactobacillales</taxon>
        <taxon>Lactobacillaceae</taxon>
        <taxon>Limosilactobacillus</taxon>
    </lineage>
</organism>
<dbReference type="InterPro" id="IPR003230">
    <property type="entry name" value="DltC"/>
</dbReference>
<sequence length="78" mass="8868">MMNEKIQELLAAAAGRDVADFADHDENIFTSGKIDSMSTVQFLFSLQEEYGIQVPVSEFDRDQWSTINLIADRVKELQ</sequence>
<evidence type="ECO:0000256" key="3">
    <source>
        <dbReference type="ARBA" id="ARBA00022553"/>
    </source>
</evidence>
<evidence type="ECO:0000256" key="4">
    <source>
        <dbReference type="ARBA" id="ARBA00023316"/>
    </source>
</evidence>
<evidence type="ECO:0000256" key="5">
    <source>
        <dbReference type="HAMAP-Rule" id="MF_00565"/>
    </source>
</evidence>
<keyword evidence="3 5" id="KW-0597">Phosphoprotein</keyword>
<dbReference type="EMBL" id="AICN01000011">
    <property type="protein sequence ID" value="EHS87441.1"/>
    <property type="molecule type" value="Genomic_DNA"/>
</dbReference>
<keyword evidence="4 5" id="KW-0961">Cell wall biogenesis/degradation</keyword>
<dbReference type="GO" id="GO:0005737">
    <property type="term" value="C:cytoplasm"/>
    <property type="evidence" value="ECO:0007669"/>
    <property type="project" value="UniProtKB-SubCell"/>
</dbReference>
<comment type="PTM">
    <text evidence="5">4'-phosphopantetheine is transferred from CoA to a specific serine of apo-DCP.</text>
</comment>
<evidence type="ECO:0000256" key="2">
    <source>
        <dbReference type="ARBA" id="ARBA00022490"/>
    </source>
</evidence>
<evidence type="ECO:0000256" key="1">
    <source>
        <dbReference type="ARBA" id="ARBA00022450"/>
    </source>
</evidence>
<dbReference type="GO" id="GO:0036370">
    <property type="term" value="F:D-alanyl carrier activity"/>
    <property type="evidence" value="ECO:0007669"/>
    <property type="project" value="UniProtKB-UniRule"/>
</dbReference>
<accession>H4GI31</accession>
<comment type="subcellular location">
    <subcellularLocation>
        <location evidence="5">Cytoplasm</location>
    </subcellularLocation>
</comment>
<dbReference type="GO" id="GO:0071555">
    <property type="term" value="P:cell wall organization"/>
    <property type="evidence" value="ECO:0007669"/>
    <property type="project" value="UniProtKB-KW"/>
</dbReference>
<dbReference type="AlphaFoldDB" id="H4GI31"/>
<evidence type="ECO:0000313" key="8">
    <source>
        <dbReference type="Proteomes" id="UP000004567"/>
    </source>
</evidence>
<feature type="domain" description="Carrier" evidence="6">
    <location>
        <begin position="1"/>
        <end position="78"/>
    </location>
</feature>
<dbReference type="InterPro" id="IPR036736">
    <property type="entry name" value="ACP-like_sf"/>
</dbReference>
<dbReference type="STRING" id="1144300.PS3_18181"/>
<dbReference type="Gene3D" id="1.10.1200.10">
    <property type="entry name" value="ACP-like"/>
    <property type="match status" value="1"/>
</dbReference>
<comment type="function">
    <text evidence="5">Carrier protein involved in the D-alanylation of lipoteichoic acid (LTA). The loading of thioester-linked D-alanine onto DltC is catalyzed by D-alanine--D-alanyl carrier protein ligase DltA. The DltC-carried D-alanyl group is further transferred to cell membrane phosphatidylglycerol (PG) by forming an ester bond, probably catalyzed by DltD. D-alanylation of LTA plays an important role in modulating the properties of the cell wall in Gram-positive bacteria, influencing the net charge of the cell wall.</text>
</comment>
<protein>
    <recommendedName>
        <fullName evidence="5">D-alanyl carrier protein</fullName>
        <shortName evidence="5">DCP</shortName>
    </recommendedName>
    <alternativeName>
        <fullName evidence="5">D-alanine--poly(phosphoribitol) ligase subunit 2</fullName>
    </alternativeName>
</protein>
<dbReference type="InterPro" id="IPR009081">
    <property type="entry name" value="PP-bd_ACP"/>
</dbReference>
<evidence type="ECO:0000313" key="7">
    <source>
        <dbReference type="EMBL" id="EHS87441.1"/>
    </source>
</evidence>
<proteinExistence type="inferred from homology"/>
<dbReference type="UniPathway" id="UPA00556"/>
<dbReference type="GO" id="GO:0070395">
    <property type="term" value="P:lipoteichoic acid biosynthetic process"/>
    <property type="evidence" value="ECO:0007669"/>
    <property type="project" value="UniProtKB-UniRule"/>
</dbReference>
<dbReference type="NCBIfam" id="NF003464">
    <property type="entry name" value="PRK05087.1"/>
    <property type="match status" value="1"/>
</dbReference>
<dbReference type="PATRIC" id="fig|1144300.3.peg.171"/>
<dbReference type="PROSITE" id="PS50075">
    <property type="entry name" value="CARRIER"/>
    <property type="match status" value="1"/>
</dbReference>
<dbReference type="SUPFAM" id="SSF47336">
    <property type="entry name" value="ACP-like"/>
    <property type="match status" value="1"/>
</dbReference>
<keyword evidence="1 5" id="KW-0596">Phosphopantetheine</keyword>
<dbReference type="HAMAP" id="MF_00565">
    <property type="entry name" value="DltC"/>
    <property type="match status" value="1"/>
</dbReference>
<dbReference type="Pfam" id="PF00550">
    <property type="entry name" value="PP-binding"/>
    <property type="match status" value="1"/>
</dbReference>
<comment type="pathway">
    <text evidence="5">Cell wall biogenesis; lipoteichoic acid biosynthesis.</text>
</comment>
<reference evidence="7 8" key="1">
    <citation type="journal article" date="2013" name="Genome Announc.">
        <title>Genome Sequence of Lactobacillus gastricus PS3, a Strain Isolated from Human Milk.</title>
        <authorList>
            <person name="Martin V."/>
            <person name="Cardenas N."/>
            <person name="Jimenez E."/>
            <person name="Maldonado A."/>
            <person name="Rodriguez J.M."/>
            <person name="Fernandez L."/>
        </authorList>
    </citation>
    <scope>NUCLEOTIDE SEQUENCE [LARGE SCALE GENOMIC DNA]</scope>
    <source>
        <strain evidence="7 8">PS3</strain>
    </source>
</reference>